<dbReference type="EMBL" id="JASCXX010000011">
    <property type="protein sequence ID" value="MDI6449530.1"/>
    <property type="molecule type" value="Genomic_DNA"/>
</dbReference>
<dbReference type="AlphaFoldDB" id="A0AAW6TY50"/>
<evidence type="ECO:0000256" key="1">
    <source>
        <dbReference type="ARBA" id="ARBA00022651"/>
    </source>
</evidence>
<accession>A0AAW6TY50</accession>
<evidence type="ECO:0000259" key="3">
    <source>
        <dbReference type="Pfam" id="PF24793"/>
    </source>
</evidence>
<evidence type="ECO:0000256" key="2">
    <source>
        <dbReference type="ARBA" id="ARBA00023277"/>
    </source>
</evidence>
<dbReference type="InterPro" id="IPR023296">
    <property type="entry name" value="Glyco_hydro_beta-prop_sf"/>
</dbReference>
<feature type="domain" description="Glucosamine inositolphosphorylceramide transferase 1 N-terminal" evidence="3">
    <location>
        <begin position="45"/>
        <end position="321"/>
    </location>
</feature>
<dbReference type="PANTHER" id="PTHR43772:SF2">
    <property type="entry name" value="PUTATIVE (AFU_ORTHOLOGUE AFUA_2G04480)-RELATED"/>
    <property type="match status" value="1"/>
</dbReference>
<keyword evidence="1" id="KW-0624">Polysaccharide degradation</keyword>
<dbReference type="Gene3D" id="2.115.10.20">
    <property type="entry name" value="Glycosyl hydrolase domain, family 43"/>
    <property type="match status" value="1"/>
</dbReference>
<name>A0AAW6TY50_9BACT</name>
<keyword evidence="1" id="KW-0858">Xylan degradation</keyword>
<dbReference type="InterPro" id="IPR056442">
    <property type="entry name" value="GINT1_N"/>
</dbReference>
<protein>
    <recommendedName>
        <fullName evidence="3">Glucosamine inositolphosphorylceramide transferase 1 N-terminal domain-containing protein</fullName>
    </recommendedName>
</protein>
<gene>
    <name evidence="4" type="ORF">QJ522_10795</name>
</gene>
<evidence type="ECO:0000313" key="5">
    <source>
        <dbReference type="Proteomes" id="UP001431776"/>
    </source>
</evidence>
<evidence type="ECO:0000313" key="4">
    <source>
        <dbReference type="EMBL" id="MDI6449530.1"/>
    </source>
</evidence>
<dbReference type="RefSeq" id="WP_349244937.1">
    <property type="nucleotide sequence ID" value="NZ_JASCXX010000011.1"/>
</dbReference>
<sequence>MKKRLCIACSLLATVFVAGILHGITIHRNQVFPYGVIRHVCRRLQASGSFSIGIYKGCTPFTLVDPEDIANPVLTAKDVADADVLFVADPFMIAKNGKHFMFFEALKRGTCCGVIAYAESSDLRQWTYGKVVLDEGFHLSYPFVFEWDDSYYMIPESAEDLSVRLYRATEFPEAWEYVGNLLGGYRYVDPTVFRHSDKWWMFVSTGHNSILNLYYSDDLFEGWRPHPMNPIVKSNRHTSRPAGRVVVHEDRLYRLAQDTHPSYGIQVFAFEITDLSETSYAERPAAEKPIVGKTGVGWNAAGMHHADLHQTENGWVAAVDGRYR</sequence>
<dbReference type="Proteomes" id="UP001431776">
    <property type="component" value="Unassembled WGS sequence"/>
</dbReference>
<keyword evidence="5" id="KW-1185">Reference proteome</keyword>
<keyword evidence="2" id="KW-0119">Carbohydrate metabolism</keyword>
<proteinExistence type="predicted"/>
<dbReference type="Pfam" id="PF24793">
    <property type="entry name" value="GINT1_N"/>
    <property type="match status" value="1"/>
</dbReference>
<dbReference type="SUPFAM" id="SSF75005">
    <property type="entry name" value="Arabinanase/levansucrase/invertase"/>
    <property type="match status" value="1"/>
</dbReference>
<dbReference type="PANTHER" id="PTHR43772">
    <property type="entry name" value="ENDO-1,4-BETA-XYLANASE"/>
    <property type="match status" value="1"/>
</dbReference>
<reference evidence="4" key="1">
    <citation type="submission" date="2023-05" db="EMBL/GenBank/DDBJ databases">
        <title>Anaerotaeda fermentans gen. nov., sp. nov., a novel anaerobic planctomycete of the new family within the order Sedimentisphaerales isolated from Taman Peninsula, Russia.</title>
        <authorList>
            <person name="Khomyakova M.A."/>
            <person name="Merkel A.Y."/>
            <person name="Slobodkin A.I."/>
        </authorList>
    </citation>
    <scope>NUCLEOTIDE SEQUENCE</scope>
    <source>
        <strain evidence="4">M17dextr</strain>
    </source>
</reference>
<dbReference type="InterPro" id="IPR052176">
    <property type="entry name" value="Glycosyl_Hydrlase_43_Enz"/>
</dbReference>
<dbReference type="GO" id="GO:0045493">
    <property type="term" value="P:xylan catabolic process"/>
    <property type="evidence" value="ECO:0007669"/>
    <property type="project" value="UniProtKB-KW"/>
</dbReference>
<comment type="caution">
    <text evidence="4">The sequence shown here is derived from an EMBL/GenBank/DDBJ whole genome shotgun (WGS) entry which is preliminary data.</text>
</comment>
<organism evidence="4 5">
    <name type="scientific">Anaerobaca lacustris</name>
    <dbReference type="NCBI Taxonomy" id="3044600"/>
    <lineage>
        <taxon>Bacteria</taxon>
        <taxon>Pseudomonadati</taxon>
        <taxon>Planctomycetota</taxon>
        <taxon>Phycisphaerae</taxon>
        <taxon>Sedimentisphaerales</taxon>
        <taxon>Anaerobacaceae</taxon>
        <taxon>Anaerobaca</taxon>
    </lineage>
</organism>